<gene>
    <name evidence="7" type="ORF">PAXRUDRAFT_18687</name>
</gene>
<dbReference type="InterPro" id="IPR001046">
    <property type="entry name" value="NRAMP_fam"/>
</dbReference>
<dbReference type="EMBL" id="KN827864">
    <property type="protein sequence ID" value="KIK75789.1"/>
    <property type="molecule type" value="Genomic_DNA"/>
</dbReference>
<dbReference type="GO" id="GO:0005384">
    <property type="term" value="F:manganese ion transmembrane transporter activity"/>
    <property type="evidence" value="ECO:0007669"/>
    <property type="project" value="TreeGrafter"/>
</dbReference>
<keyword evidence="4 6" id="KW-0472">Membrane</keyword>
<name>A0A0D0D6J9_9AGAM</name>
<feature type="transmembrane region" description="Helical" evidence="6">
    <location>
        <begin position="226"/>
        <end position="246"/>
    </location>
</feature>
<dbReference type="NCBIfam" id="NF037982">
    <property type="entry name" value="Nramp_1"/>
    <property type="match status" value="2"/>
</dbReference>
<sequence length="577" mass="62050">MSKTSVLTQPEHKVSRWTSKLRYVGCCVYHHATKHTGVGIVCSVAYFDPGNWGVDLQAGSQYGYSLLFFVLLAGLFATFLQVLAARLGVVTGLDLASHCRLLFHDRKHNKRLWRWGVHYPLYILSEIAIVSTDLAEMLGSAIALVLLFPALPLWAAVLLTASDVLLILALDNPLKSRPVKLFEYLIAALVLAVLICMALVIARLAINWGDAFHGFVPSKGLFTNGALYTSVGIMGATVMPHSLFLGSHLATQDRVSKGPPKTFSESSLSQSQTSLGPPSTLLRRLHQSVTRHLRKLFIASPSDETSYPSDVLTHKDRENNALAFVSSHIYHSIIDVVVSLLGFAVIINSLILILASAVFYYGTGAHGDESPASLFDAHALIRDTVGKPAALLFALALLASGQSASIVATLAGQSVSEGFLHWKVSPTLRRLITRLLGLVPSVIVAVAVGQNGVNTLLVASQVVLSIVLPFITLPLLYLTSSSRIMSVRKASLKPSSPIPTPPLPSLPEIFSEPSTARDNLTSSRALAGQANVSMDPEAVQAEAAEFVDFSSGKFMTFVGGVIWLVIVVANVYVLVTL</sequence>
<dbReference type="GO" id="GO:0030026">
    <property type="term" value="P:intracellular manganese ion homeostasis"/>
    <property type="evidence" value="ECO:0007669"/>
    <property type="project" value="TreeGrafter"/>
</dbReference>
<dbReference type="STRING" id="930991.A0A0D0D6J9"/>
<feature type="transmembrane region" description="Helical" evidence="6">
    <location>
        <begin position="66"/>
        <end position="91"/>
    </location>
</feature>
<accession>A0A0D0D6J9</accession>
<dbReference type="NCBIfam" id="TIGR01197">
    <property type="entry name" value="nramp"/>
    <property type="match status" value="1"/>
</dbReference>
<dbReference type="HOGENOM" id="CLU_020088_4_2_1"/>
<feature type="transmembrane region" description="Helical" evidence="6">
    <location>
        <begin position="431"/>
        <end position="450"/>
    </location>
</feature>
<keyword evidence="3 6" id="KW-1133">Transmembrane helix</keyword>
<dbReference type="GO" id="GO:0015086">
    <property type="term" value="F:cadmium ion transmembrane transporter activity"/>
    <property type="evidence" value="ECO:0007669"/>
    <property type="project" value="TreeGrafter"/>
</dbReference>
<dbReference type="InParanoid" id="A0A0D0D6J9"/>
<feature type="transmembrane region" description="Helical" evidence="6">
    <location>
        <begin position="554"/>
        <end position="575"/>
    </location>
</feature>
<evidence type="ECO:0000313" key="8">
    <source>
        <dbReference type="Proteomes" id="UP000054538"/>
    </source>
</evidence>
<feature type="transmembrane region" description="Helical" evidence="6">
    <location>
        <begin position="456"/>
        <end position="479"/>
    </location>
</feature>
<dbReference type="Proteomes" id="UP000054538">
    <property type="component" value="Unassembled WGS sequence"/>
</dbReference>
<reference evidence="8" key="2">
    <citation type="submission" date="2015-01" db="EMBL/GenBank/DDBJ databases">
        <title>Evolutionary Origins and Diversification of the Mycorrhizal Mutualists.</title>
        <authorList>
            <consortium name="DOE Joint Genome Institute"/>
            <consortium name="Mycorrhizal Genomics Consortium"/>
            <person name="Kohler A."/>
            <person name="Kuo A."/>
            <person name="Nagy L.G."/>
            <person name="Floudas D."/>
            <person name="Copeland A."/>
            <person name="Barry K.W."/>
            <person name="Cichocki N."/>
            <person name="Veneault-Fourrey C."/>
            <person name="LaButti K."/>
            <person name="Lindquist E.A."/>
            <person name="Lipzen A."/>
            <person name="Lundell T."/>
            <person name="Morin E."/>
            <person name="Murat C."/>
            <person name="Riley R."/>
            <person name="Ohm R."/>
            <person name="Sun H."/>
            <person name="Tunlid A."/>
            <person name="Henrissat B."/>
            <person name="Grigoriev I.V."/>
            <person name="Hibbett D.S."/>
            <person name="Martin F."/>
        </authorList>
    </citation>
    <scope>NUCLEOTIDE SEQUENCE [LARGE SCALE GENOMIC DNA]</scope>
    <source>
        <strain evidence="8">Ve08.2h10</strain>
    </source>
</reference>
<evidence type="ECO:0000256" key="3">
    <source>
        <dbReference type="ARBA" id="ARBA00022989"/>
    </source>
</evidence>
<evidence type="ECO:0000256" key="2">
    <source>
        <dbReference type="ARBA" id="ARBA00022692"/>
    </source>
</evidence>
<feature type="transmembrane region" description="Helical" evidence="6">
    <location>
        <begin position="142"/>
        <end position="169"/>
    </location>
</feature>
<feature type="compositionally biased region" description="Low complexity" evidence="5">
    <location>
        <begin position="264"/>
        <end position="279"/>
    </location>
</feature>
<feature type="region of interest" description="Disordered" evidence="5">
    <location>
        <begin position="255"/>
        <end position="279"/>
    </location>
</feature>
<dbReference type="OrthoDB" id="409173at2759"/>
<dbReference type="GO" id="GO:0034755">
    <property type="term" value="P:iron ion transmembrane transport"/>
    <property type="evidence" value="ECO:0007669"/>
    <property type="project" value="TreeGrafter"/>
</dbReference>
<keyword evidence="2 6" id="KW-0812">Transmembrane</keyword>
<dbReference type="PANTHER" id="PTHR11706:SF101">
    <property type="entry name" value="MANGANESE TRANSPORTER SMF1"/>
    <property type="match status" value="1"/>
</dbReference>
<protein>
    <recommendedName>
        <fullName evidence="9">Nramp-domain-containing protein</fullName>
    </recommendedName>
</protein>
<evidence type="ECO:0000256" key="4">
    <source>
        <dbReference type="ARBA" id="ARBA00023136"/>
    </source>
</evidence>
<evidence type="ECO:0008006" key="9">
    <source>
        <dbReference type="Google" id="ProtNLM"/>
    </source>
</evidence>
<evidence type="ECO:0000256" key="6">
    <source>
        <dbReference type="SAM" id="Phobius"/>
    </source>
</evidence>
<evidence type="ECO:0000313" key="7">
    <source>
        <dbReference type="EMBL" id="KIK75789.1"/>
    </source>
</evidence>
<dbReference type="Pfam" id="PF01566">
    <property type="entry name" value="Nramp"/>
    <property type="match status" value="2"/>
</dbReference>
<dbReference type="GO" id="GO:0005886">
    <property type="term" value="C:plasma membrane"/>
    <property type="evidence" value="ECO:0007669"/>
    <property type="project" value="TreeGrafter"/>
</dbReference>
<dbReference type="PANTHER" id="PTHR11706">
    <property type="entry name" value="SOLUTE CARRIER PROTEIN FAMILY 11 MEMBER"/>
    <property type="match status" value="1"/>
</dbReference>
<organism evidence="7 8">
    <name type="scientific">Paxillus rubicundulus Ve08.2h10</name>
    <dbReference type="NCBI Taxonomy" id="930991"/>
    <lineage>
        <taxon>Eukaryota</taxon>
        <taxon>Fungi</taxon>
        <taxon>Dikarya</taxon>
        <taxon>Basidiomycota</taxon>
        <taxon>Agaricomycotina</taxon>
        <taxon>Agaricomycetes</taxon>
        <taxon>Agaricomycetidae</taxon>
        <taxon>Boletales</taxon>
        <taxon>Paxilineae</taxon>
        <taxon>Paxillaceae</taxon>
        <taxon>Paxillus</taxon>
    </lineage>
</organism>
<proteinExistence type="predicted"/>
<reference evidence="7 8" key="1">
    <citation type="submission" date="2014-04" db="EMBL/GenBank/DDBJ databases">
        <authorList>
            <consortium name="DOE Joint Genome Institute"/>
            <person name="Kuo A."/>
            <person name="Kohler A."/>
            <person name="Jargeat P."/>
            <person name="Nagy L.G."/>
            <person name="Floudas D."/>
            <person name="Copeland A."/>
            <person name="Barry K.W."/>
            <person name="Cichocki N."/>
            <person name="Veneault-Fourrey C."/>
            <person name="LaButti K."/>
            <person name="Lindquist E.A."/>
            <person name="Lipzen A."/>
            <person name="Lundell T."/>
            <person name="Morin E."/>
            <person name="Murat C."/>
            <person name="Sun H."/>
            <person name="Tunlid A."/>
            <person name="Henrissat B."/>
            <person name="Grigoriev I.V."/>
            <person name="Hibbett D.S."/>
            <person name="Martin F."/>
            <person name="Nordberg H.P."/>
            <person name="Cantor M.N."/>
            <person name="Hua S.X."/>
        </authorList>
    </citation>
    <scope>NUCLEOTIDE SEQUENCE [LARGE SCALE GENOMIC DNA]</scope>
    <source>
        <strain evidence="7 8">Ve08.2h10</strain>
    </source>
</reference>
<dbReference type="PRINTS" id="PR00447">
    <property type="entry name" value="NATRESASSCMP"/>
</dbReference>
<dbReference type="AlphaFoldDB" id="A0A0D0D6J9"/>
<feature type="transmembrane region" description="Helical" evidence="6">
    <location>
        <begin position="389"/>
        <end position="411"/>
    </location>
</feature>
<evidence type="ECO:0000256" key="1">
    <source>
        <dbReference type="ARBA" id="ARBA00004141"/>
    </source>
</evidence>
<dbReference type="FunCoup" id="A0A0D0D6J9">
    <property type="interactions" value="153"/>
</dbReference>
<feature type="transmembrane region" description="Helical" evidence="6">
    <location>
        <begin position="336"/>
        <end position="361"/>
    </location>
</feature>
<feature type="transmembrane region" description="Helical" evidence="6">
    <location>
        <begin position="181"/>
        <end position="206"/>
    </location>
</feature>
<evidence type="ECO:0000256" key="5">
    <source>
        <dbReference type="SAM" id="MobiDB-lite"/>
    </source>
</evidence>
<comment type="subcellular location">
    <subcellularLocation>
        <location evidence="1">Membrane</location>
        <topology evidence="1">Multi-pass membrane protein</topology>
    </subcellularLocation>
</comment>
<keyword evidence="8" id="KW-1185">Reference proteome</keyword>